<keyword evidence="4" id="KW-0206">Cytoskeleton</keyword>
<evidence type="ECO:0000313" key="7">
    <source>
        <dbReference type="EMBL" id="CAF0924481.1"/>
    </source>
</evidence>
<dbReference type="GO" id="GO:0051015">
    <property type="term" value="F:actin filament binding"/>
    <property type="evidence" value="ECO:0007669"/>
    <property type="project" value="InterPro"/>
</dbReference>
<dbReference type="GO" id="GO:0043296">
    <property type="term" value="C:apical junction complex"/>
    <property type="evidence" value="ECO:0007669"/>
    <property type="project" value="TreeGrafter"/>
</dbReference>
<organism evidence="7 8">
    <name type="scientific">Adineta steineri</name>
    <dbReference type="NCBI Taxonomy" id="433720"/>
    <lineage>
        <taxon>Eukaryota</taxon>
        <taxon>Metazoa</taxon>
        <taxon>Spiralia</taxon>
        <taxon>Gnathifera</taxon>
        <taxon>Rotifera</taxon>
        <taxon>Eurotatoria</taxon>
        <taxon>Bdelloidea</taxon>
        <taxon>Adinetida</taxon>
        <taxon>Adinetidae</taxon>
        <taxon>Adineta</taxon>
    </lineage>
</organism>
<sequence>MIRTTKYFDSSSNQAALPPTVYRKPVRIVKAVQRAAPSSTSSSMSDIKFAPPTQMNSTHDLPTLSSSSSSAHLNESILTNPEHHLSSEYVRNLFPIPDHNKRNRSRQNSSSNTNNDITITDNGQHTDDLLLNLTKRLETLKENQRTINDEIETNTTLGLKLIDIIESKGESNEIEKFKLHISEIDTITSVLLKLSTRLAKVENDLSIITDDKDQTKASLLDRREKIQQKHDEAKSLKDGIDRRSRLVKNILQKYLTSEQLDDYDHFIRMKSTLLIDAKDIEENIVLIQNQIQTSQNTSASISSTTVNNQPYSSTSTVSILENLQRSNSTTSSASHNIDNIQTNHYNAISTTA</sequence>
<dbReference type="Pfam" id="PF08687">
    <property type="entry name" value="ASD2"/>
    <property type="match status" value="1"/>
</dbReference>
<reference evidence="7" key="1">
    <citation type="submission" date="2021-02" db="EMBL/GenBank/DDBJ databases">
        <authorList>
            <person name="Nowell W R."/>
        </authorList>
    </citation>
    <scope>NUCLEOTIDE SEQUENCE</scope>
</reference>
<evidence type="ECO:0000256" key="3">
    <source>
        <dbReference type="ARBA" id="ARBA00022490"/>
    </source>
</evidence>
<dbReference type="InterPro" id="IPR014799">
    <property type="entry name" value="ASD2_dom"/>
</dbReference>
<dbReference type="InterPro" id="IPR027685">
    <property type="entry name" value="Shroom_fam"/>
</dbReference>
<dbReference type="Proteomes" id="UP000663860">
    <property type="component" value="Unassembled WGS sequence"/>
</dbReference>
<evidence type="ECO:0000256" key="1">
    <source>
        <dbReference type="ARBA" id="ARBA00004245"/>
    </source>
</evidence>
<evidence type="ECO:0000256" key="4">
    <source>
        <dbReference type="ARBA" id="ARBA00023212"/>
    </source>
</evidence>
<proteinExistence type="inferred from homology"/>
<dbReference type="PROSITE" id="PS51307">
    <property type="entry name" value="ASD2"/>
    <property type="match status" value="1"/>
</dbReference>
<gene>
    <name evidence="7" type="ORF">IZO911_LOCUS13506</name>
</gene>
<feature type="region of interest" description="Disordered" evidence="5">
    <location>
        <begin position="33"/>
        <end position="73"/>
    </location>
</feature>
<dbReference type="GO" id="GO:0016324">
    <property type="term" value="C:apical plasma membrane"/>
    <property type="evidence" value="ECO:0007669"/>
    <property type="project" value="TreeGrafter"/>
</dbReference>
<protein>
    <recommendedName>
        <fullName evidence="6">ASD2 domain-containing protein</fullName>
    </recommendedName>
</protein>
<comment type="similarity">
    <text evidence="2">Belongs to the shroom family.</text>
</comment>
<feature type="domain" description="ASD2" evidence="6">
    <location>
        <begin position="1"/>
        <end position="299"/>
    </location>
</feature>
<evidence type="ECO:0000259" key="6">
    <source>
        <dbReference type="PROSITE" id="PS51307"/>
    </source>
</evidence>
<dbReference type="AlphaFoldDB" id="A0A814BAW1"/>
<name>A0A814BAW1_9BILA</name>
<evidence type="ECO:0000256" key="2">
    <source>
        <dbReference type="ARBA" id="ARBA00006469"/>
    </source>
</evidence>
<feature type="compositionally biased region" description="Polar residues" evidence="5">
    <location>
        <begin position="53"/>
        <end position="64"/>
    </location>
</feature>
<accession>A0A814BAW1</accession>
<dbReference type="GO" id="GO:0030864">
    <property type="term" value="C:cortical actin cytoskeleton"/>
    <property type="evidence" value="ECO:0007669"/>
    <property type="project" value="TreeGrafter"/>
</dbReference>
<dbReference type="GO" id="GO:0005912">
    <property type="term" value="C:adherens junction"/>
    <property type="evidence" value="ECO:0007669"/>
    <property type="project" value="TreeGrafter"/>
</dbReference>
<comment type="subcellular location">
    <subcellularLocation>
        <location evidence="1">Cytoplasm</location>
        <location evidence="1">Cytoskeleton</location>
    </subcellularLocation>
</comment>
<feature type="compositionally biased region" description="Low complexity" evidence="5">
    <location>
        <begin position="106"/>
        <end position="122"/>
    </location>
</feature>
<dbReference type="GO" id="GO:0007015">
    <property type="term" value="P:actin filament organization"/>
    <property type="evidence" value="ECO:0007669"/>
    <property type="project" value="TreeGrafter"/>
</dbReference>
<dbReference type="PANTHER" id="PTHR15012">
    <property type="entry name" value="APICAL PROTEIN/SHROOM-RELATED"/>
    <property type="match status" value="1"/>
</dbReference>
<comment type="caution">
    <text evidence="7">The sequence shown here is derived from an EMBL/GenBank/DDBJ whole genome shotgun (WGS) entry which is preliminary data.</text>
</comment>
<dbReference type="Gene3D" id="6.10.250.3120">
    <property type="match status" value="1"/>
</dbReference>
<dbReference type="EMBL" id="CAJNOE010000108">
    <property type="protein sequence ID" value="CAF0924481.1"/>
    <property type="molecule type" value="Genomic_DNA"/>
</dbReference>
<dbReference type="PANTHER" id="PTHR15012:SF32">
    <property type="entry name" value="PROTEIN SHROOM"/>
    <property type="match status" value="1"/>
</dbReference>
<evidence type="ECO:0000256" key="5">
    <source>
        <dbReference type="SAM" id="MobiDB-lite"/>
    </source>
</evidence>
<keyword evidence="3" id="KW-0963">Cytoplasm</keyword>
<feature type="region of interest" description="Disordered" evidence="5">
    <location>
        <begin position="96"/>
        <end position="123"/>
    </location>
</feature>
<evidence type="ECO:0000313" key="8">
    <source>
        <dbReference type="Proteomes" id="UP000663860"/>
    </source>
</evidence>